<dbReference type="AlphaFoldDB" id="A0A085V2K6"/>
<dbReference type="Pfam" id="PF06958">
    <property type="entry name" value="Pyocin_S"/>
    <property type="match status" value="1"/>
</dbReference>
<feature type="region of interest" description="Disordered" evidence="4">
    <location>
        <begin position="351"/>
        <end position="377"/>
    </location>
</feature>
<proteinExistence type="predicted"/>
<evidence type="ECO:0000256" key="4">
    <source>
        <dbReference type="SAM" id="MobiDB-lite"/>
    </source>
</evidence>
<dbReference type="InterPro" id="IPR009105">
    <property type="entry name" value="Colicin_E3_ribonuclease"/>
</dbReference>
<dbReference type="GO" id="GO:0003723">
    <property type="term" value="F:RNA binding"/>
    <property type="evidence" value="ECO:0007669"/>
    <property type="project" value="InterPro"/>
</dbReference>
<evidence type="ECO:0000259" key="5">
    <source>
        <dbReference type="Pfam" id="PF06958"/>
    </source>
</evidence>
<dbReference type="GO" id="GO:0016788">
    <property type="term" value="F:hydrolase activity, acting on ester bonds"/>
    <property type="evidence" value="ECO:0007669"/>
    <property type="project" value="InterPro"/>
</dbReference>
<feature type="domain" description="Colicin E3-like ribonuclease" evidence="6">
    <location>
        <begin position="297"/>
        <end position="374"/>
    </location>
</feature>
<protein>
    <submittedName>
        <fullName evidence="7">S-type Pyocin</fullName>
    </submittedName>
</protein>
<comment type="caution">
    <text evidence="7">The sequence shown here is derived from an EMBL/GenBank/DDBJ whole genome shotgun (WGS) entry which is preliminary data.</text>
</comment>
<evidence type="ECO:0000256" key="2">
    <source>
        <dbReference type="ARBA" id="ARBA00023022"/>
    </source>
</evidence>
<dbReference type="GO" id="GO:0042742">
    <property type="term" value="P:defense response to bacterium"/>
    <property type="evidence" value="ECO:0007669"/>
    <property type="project" value="UniProtKB-KW"/>
</dbReference>
<organism evidence="7 8">
    <name type="scientific">Pseudomonas syringae</name>
    <dbReference type="NCBI Taxonomy" id="317"/>
    <lineage>
        <taxon>Bacteria</taxon>
        <taxon>Pseudomonadati</taxon>
        <taxon>Pseudomonadota</taxon>
        <taxon>Gammaproteobacteria</taxon>
        <taxon>Pseudomonadales</taxon>
        <taxon>Pseudomonadaceae</taxon>
        <taxon>Pseudomonas</taxon>
    </lineage>
</organism>
<dbReference type="Gene3D" id="3.10.380.10">
    <property type="entry name" value="Colicin E3-like ribonuclease domain"/>
    <property type="match status" value="1"/>
</dbReference>
<evidence type="ECO:0000256" key="1">
    <source>
        <dbReference type="ARBA" id="ARBA00022529"/>
    </source>
</evidence>
<gene>
    <name evidence="7" type="ORF">IV02_18935</name>
</gene>
<dbReference type="Pfam" id="PF09000">
    <property type="entry name" value="Cytotoxic"/>
    <property type="match status" value="1"/>
</dbReference>
<dbReference type="Proteomes" id="UP000028643">
    <property type="component" value="Unassembled WGS sequence"/>
</dbReference>
<dbReference type="InterPro" id="IPR036725">
    <property type="entry name" value="ColE3_ribonuclease_sf"/>
</dbReference>
<dbReference type="InterPro" id="IPR036302">
    <property type="entry name" value="Pyosin/cloacin_T_dom_sf"/>
</dbReference>
<feature type="domain" description="Pyosin/cloacin translocation" evidence="5">
    <location>
        <begin position="152"/>
        <end position="285"/>
    </location>
</feature>
<reference evidence="7 8" key="1">
    <citation type="submission" date="2014-07" db="EMBL/GenBank/DDBJ databases">
        <title>Draft Genome Sequences of Environmental Pseudomonas syringae strains.</title>
        <authorList>
            <person name="Baltrus D.A."/>
            <person name="Berge O."/>
            <person name="Morris C."/>
        </authorList>
    </citation>
    <scope>NUCLEOTIDE SEQUENCE [LARGE SCALE GENOMIC DNA]</scope>
    <source>
        <strain evidence="7 8">CEB003</strain>
    </source>
</reference>
<evidence type="ECO:0000256" key="3">
    <source>
        <dbReference type="ARBA" id="ARBA00023048"/>
    </source>
</evidence>
<accession>A0A085V2K6</accession>
<evidence type="ECO:0000313" key="7">
    <source>
        <dbReference type="EMBL" id="KFE49669.1"/>
    </source>
</evidence>
<keyword evidence="2" id="KW-0044">Antibiotic</keyword>
<dbReference type="GO" id="GO:0031640">
    <property type="term" value="P:killing of cells of another organism"/>
    <property type="evidence" value="ECO:0007669"/>
    <property type="project" value="UniProtKB-KW"/>
</dbReference>
<dbReference type="SUPFAM" id="SSF63840">
    <property type="entry name" value="Ribonuclease domain of colicin E3"/>
    <property type="match status" value="1"/>
</dbReference>
<name>A0A085V2K6_PSESX</name>
<dbReference type="RefSeq" id="WP_047576924.1">
    <property type="nucleotide sequence ID" value="NZ_JPQT01000116.1"/>
</dbReference>
<dbReference type="InterPro" id="IPR016128">
    <property type="entry name" value="Pyosin/cloacin_T_dom"/>
</dbReference>
<evidence type="ECO:0000259" key="6">
    <source>
        <dbReference type="Pfam" id="PF09000"/>
    </source>
</evidence>
<dbReference type="PATRIC" id="fig|317.174.peg.3872"/>
<keyword evidence="3" id="KW-0078">Bacteriocin</keyword>
<feature type="compositionally biased region" description="Basic and acidic residues" evidence="4">
    <location>
        <begin position="351"/>
        <end position="371"/>
    </location>
</feature>
<sequence>MRKDDPEDPFERYLRNRRLPNGGASWAAWNTPKKPEPVYIQEDKWPAPKPRTDLVFAKSCAPGNWCSTDAGTSVEPASNFGKVMLAGAMLLPDASAAAALALGADLGLGYMAGSGIMQQRHSWAIRGLGGPASILILGMLPEKMGDGTLYTDEQLRSLTHAPTRVRFQFRQDPDGVLQVYGIHSKPSGDDSVRTVQATWNANKTAMEAKLNGITIIWTPRDGRLGPMPPLIYPDNSGAHLNNILVHPIPEDTDSQIEGFPGEDITVEDCIVVFPAGVGWKSMYVVFARPFGGDHGYHPAPKGLTAFPDALPVKKKSSVQGGGKKRNRWKDRKGRIFEWDYENGRVELYDSQGKHLGEFDPNTGERTKDAEPGRTTPK</sequence>
<dbReference type="SUPFAM" id="SSF69369">
    <property type="entry name" value="Cloacin translocation domain"/>
    <property type="match status" value="1"/>
</dbReference>
<dbReference type="EMBL" id="JPQT01000116">
    <property type="protein sequence ID" value="KFE49669.1"/>
    <property type="molecule type" value="Genomic_DNA"/>
</dbReference>
<dbReference type="GO" id="GO:0043022">
    <property type="term" value="F:ribosome binding"/>
    <property type="evidence" value="ECO:0007669"/>
    <property type="project" value="InterPro"/>
</dbReference>
<keyword evidence="1" id="KW-0929">Antimicrobial</keyword>
<evidence type="ECO:0000313" key="8">
    <source>
        <dbReference type="Proteomes" id="UP000028643"/>
    </source>
</evidence>